<organism evidence="2 3">
    <name type="scientific">Quercus suber</name>
    <name type="common">Cork oak</name>
    <dbReference type="NCBI Taxonomy" id="58331"/>
    <lineage>
        <taxon>Eukaryota</taxon>
        <taxon>Viridiplantae</taxon>
        <taxon>Streptophyta</taxon>
        <taxon>Embryophyta</taxon>
        <taxon>Tracheophyta</taxon>
        <taxon>Spermatophyta</taxon>
        <taxon>Magnoliopsida</taxon>
        <taxon>eudicotyledons</taxon>
        <taxon>Gunneridae</taxon>
        <taxon>Pentapetalae</taxon>
        <taxon>rosids</taxon>
        <taxon>fabids</taxon>
        <taxon>Fagales</taxon>
        <taxon>Fagaceae</taxon>
        <taxon>Quercus</taxon>
    </lineage>
</organism>
<evidence type="ECO:0000313" key="3">
    <source>
        <dbReference type="Proteomes" id="UP000237347"/>
    </source>
</evidence>
<gene>
    <name evidence="2" type="primary">SCPL17_2</name>
    <name evidence="2" type="ORF">CFP56_006978</name>
</gene>
<dbReference type="Pfam" id="PF00450">
    <property type="entry name" value="Peptidase_S10"/>
    <property type="match status" value="1"/>
</dbReference>
<comment type="caution">
    <text evidence="2">The sequence shown here is derived from an EMBL/GenBank/DDBJ whole genome shotgun (WGS) entry which is preliminary data.</text>
</comment>
<keyword evidence="3" id="KW-1185">Reference proteome</keyword>
<evidence type="ECO:0000256" key="1">
    <source>
        <dbReference type="ARBA" id="ARBA00009431"/>
    </source>
</evidence>
<reference evidence="2 3" key="1">
    <citation type="journal article" date="2018" name="Sci. Data">
        <title>The draft genome sequence of cork oak.</title>
        <authorList>
            <person name="Ramos A.M."/>
            <person name="Usie A."/>
            <person name="Barbosa P."/>
            <person name="Barros P.M."/>
            <person name="Capote T."/>
            <person name="Chaves I."/>
            <person name="Simoes F."/>
            <person name="Abreu I."/>
            <person name="Carrasquinho I."/>
            <person name="Faro C."/>
            <person name="Guimaraes J.B."/>
            <person name="Mendonca D."/>
            <person name="Nobrega F."/>
            <person name="Rodrigues L."/>
            <person name="Saibo N.J.M."/>
            <person name="Varela M.C."/>
            <person name="Egas C."/>
            <person name="Matos J."/>
            <person name="Miguel C.M."/>
            <person name="Oliveira M.M."/>
            <person name="Ricardo C.P."/>
            <person name="Goncalves S."/>
        </authorList>
    </citation>
    <scope>NUCLEOTIDE SEQUENCE [LARGE SCALE GENOMIC DNA]</scope>
    <source>
        <strain evidence="3">cv. HL8</strain>
    </source>
</reference>
<dbReference type="AlphaFoldDB" id="A0AAW0L8V4"/>
<dbReference type="Gene3D" id="3.40.50.1820">
    <property type="entry name" value="alpha/beta hydrolase"/>
    <property type="match status" value="1"/>
</dbReference>
<dbReference type="SUPFAM" id="SSF53474">
    <property type="entry name" value="alpha/beta-Hydrolases"/>
    <property type="match status" value="1"/>
</dbReference>
<dbReference type="GO" id="GO:0004185">
    <property type="term" value="F:serine-type carboxypeptidase activity"/>
    <property type="evidence" value="ECO:0007669"/>
    <property type="project" value="InterPro"/>
</dbReference>
<dbReference type="InterPro" id="IPR029058">
    <property type="entry name" value="AB_hydrolase_fold"/>
</dbReference>
<dbReference type="GO" id="GO:0006508">
    <property type="term" value="P:proteolysis"/>
    <property type="evidence" value="ECO:0007669"/>
    <property type="project" value="InterPro"/>
</dbReference>
<dbReference type="Proteomes" id="UP000237347">
    <property type="component" value="Unassembled WGS sequence"/>
</dbReference>
<accession>A0AAW0L8V4</accession>
<name>A0AAW0L8V4_QUESU</name>
<proteinExistence type="inferred from homology"/>
<dbReference type="InterPro" id="IPR001563">
    <property type="entry name" value="Peptidase_S10"/>
</dbReference>
<sequence length="82" mass="9484">MDVKSTVSYHFYLNSKGYRALIYSGDHDMVAPYIGTQLWIKSLNLSVVDEGRPWLGGGHTALEYRPKECYNMSNRWISREPL</sequence>
<dbReference type="EMBL" id="PKMF04000144">
    <property type="protein sequence ID" value="KAK7847234.1"/>
    <property type="molecule type" value="Genomic_DNA"/>
</dbReference>
<protein>
    <submittedName>
        <fullName evidence="2">Serine carboxypeptidase-like 17</fullName>
    </submittedName>
</protein>
<comment type="similarity">
    <text evidence="1">Belongs to the peptidase S10 family.</text>
</comment>
<evidence type="ECO:0000313" key="2">
    <source>
        <dbReference type="EMBL" id="KAK7847234.1"/>
    </source>
</evidence>